<dbReference type="Pfam" id="PF00106">
    <property type="entry name" value="adh_short"/>
    <property type="match status" value="1"/>
</dbReference>
<dbReference type="AlphaFoldDB" id="A0A2C5X8X3"/>
<protein>
    <recommendedName>
        <fullName evidence="8">NAD(P)-binding protein</fullName>
    </recommendedName>
</protein>
<keyword evidence="5" id="KW-0812">Transmembrane</keyword>
<gene>
    <name evidence="6" type="ORF">CDD81_7708</name>
</gene>
<keyword evidence="3" id="KW-0560">Oxidoreductase</keyword>
<evidence type="ECO:0000313" key="7">
    <source>
        <dbReference type="Proteomes" id="UP000226192"/>
    </source>
</evidence>
<name>A0A2C5X8X3_9HYPO</name>
<dbReference type="STRING" id="1399860.A0A2C5X8X3"/>
<evidence type="ECO:0000313" key="6">
    <source>
        <dbReference type="EMBL" id="PHH61959.1"/>
    </source>
</evidence>
<dbReference type="GO" id="GO:0004806">
    <property type="term" value="F:triacylglycerol lipase activity"/>
    <property type="evidence" value="ECO:0007669"/>
    <property type="project" value="TreeGrafter"/>
</dbReference>
<keyword evidence="2" id="KW-0521">NADP</keyword>
<keyword evidence="7" id="KW-1185">Reference proteome</keyword>
<dbReference type="GO" id="GO:0005783">
    <property type="term" value="C:endoplasmic reticulum"/>
    <property type="evidence" value="ECO:0007669"/>
    <property type="project" value="TreeGrafter"/>
</dbReference>
<dbReference type="PROSITE" id="PS00061">
    <property type="entry name" value="ADH_SHORT"/>
    <property type="match status" value="1"/>
</dbReference>
<evidence type="ECO:0000256" key="2">
    <source>
        <dbReference type="ARBA" id="ARBA00022857"/>
    </source>
</evidence>
<organism evidence="6 7">
    <name type="scientific">Ophiocordyceps australis</name>
    <dbReference type="NCBI Taxonomy" id="1399860"/>
    <lineage>
        <taxon>Eukaryota</taxon>
        <taxon>Fungi</taxon>
        <taxon>Dikarya</taxon>
        <taxon>Ascomycota</taxon>
        <taxon>Pezizomycotina</taxon>
        <taxon>Sordariomycetes</taxon>
        <taxon>Hypocreomycetidae</taxon>
        <taxon>Hypocreales</taxon>
        <taxon>Ophiocordycipitaceae</taxon>
        <taxon>Ophiocordyceps</taxon>
    </lineage>
</organism>
<dbReference type="SUPFAM" id="SSF51735">
    <property type="entry name" value="NAD(P)-binding Rossmann-fold domains"/>
    <property type="match status" value="1"/>
</dbReference>
<dbReference type="InterPro" id="IPR036291">
    <property type="entry name" value="NAD(P)-bd_dom_sf"/>
</dbReference>
<dbReference type="GO" id="GO:0005811">
    <property type="term" value="C:lipid droplet"/>
    <property type="evidence" value="ECO:0007669"/>
    <property type="project" value="TreeGrafter"/>
</dbReference>
<dbReference type="InterPro" id="IPR002347">
    <property type="entry name" value="SDR_fam"/>
</dbReference>
<dbReference type="GO" id="GO:0019433">
    <property type="term" value="P:triglyceride catabolic process"/>
    <property type="evidence" value="ECO:0007669"/>
    <property type="project" value="TreeGrafter"/>
</dbReference>
<sequence length="297" mass="33033">MAEQRFALVTGCGQGGIGEALVKEYARRGLRPIATLLASEPSQHLDEAGIEWFPLDVTRKESVVELRKWVEGLTGGRLDVLVNNAGKGEAKCKWREVAGADKTAYTMTAIDTDVGEVQQMFDVNLFGPMRMVHYFHDLLIQSAGIIVNIGSVGGIVPYVYGSSYNASKAALHAWSNTLRVEMAALEVLTVISGEIGTNILKSDAARQLPQDSYYSPLAQEFEKHVQRVPDTTSRFVYAEQVVAQSLKTVPAAWFWYGKTTSMVRLLDMFGWRTVFDGIFWNMFGLAKLRHGEKMKMK</sequence>
<accession>A0A2C5X8X3</accession>
<reference evidence="6 7" key="1">
    <citation type="submission" date="2017-06" db="EMBL/GenBank/DDBJ databases">
        <title>Ant-infecting Ophiocordyceps genomes reveal a high diversity of potential behavioral manipulation genes and a possible major role for enterotoxins.</title>
        <authorList>
            <person name="De Bekker C."/>
            <person name="Evans H.C."/>
            <person name="Brachmann A."/>
            <person name="Hughes D.P."/>
        </authorList>
    </citation>
    <scope>NUCLEOTIDE SEQUENCE [LARGE SCALE GENOMIC DNA]</scope>
    <source>
        <strain evidence="6 7">Map64</strain>
    </source>
</reference>
<dbReference type="PRINTS" id="PR00080">
    <property type="entry name" value="SDRFAMILY"/>
</dbReference>
<evidence type="ECO:0000256" key="5">
    <source>
        <dbReference type="SAM" id="Phobius"/>
    </source>
</evidence>
<feature type="transmembrane region" description="Helical" evidence="5">
    <location>
        <begin position="138"/>
        <end position="160"/>
    </location>
</feature>
<proteinExistence type="inferred from homology"/>
<dbReference type="Proteomes" id="UP000226192">
    <property type="component" value="Unassembled WGS sequence"/>
</dbReference>
<dbReference type="PRINTS" id="PR00081">
    <property type="entry name" value="GDHRDH"/>
</dbReference>
<dbReference type="GO" id="GO:0006654">
    <property type="term" value="P:phosphatidic acid biosynthetic process"/>
    <property type="evidence" value="ECO:0007669"/>
    <property type="project" value="TreeGrafter"/>
</dbReference>
<evidence type="ECO:0000256" key="4">
    <source>
        <dbReference type="RuleBase" id="RU000363"/>
    </source>
</evidence>
<dbReference type="PANTHER" id="PTHR44169">
    <property type="entry name" value="NADPH-DEPENDENT 1-ACYLDIHYDROXYACETONE PHOSPHATE REDUCTASE"/>
    <property type="match status" value="1"/>
</dbReference>
<dbReference type="Gene3D" id="3.40.50.720">
    <property type="entry name" value="NAD(P)-binding Rossmann-like Domain"/>
    <property type="match status" value="1"/>
</dbReference>
<dbReference type="OrthoDB" id="2102561at2759"/>
<comment type="similarity">
    <text evidence="1 4">Belongs to the short-chain dehydrogenases/reductases (SDR) family.</text>
</comment>
<keyword evidence="5" id="KW-0472">Membrane</keyword>
<keyword evidence="5" id="KW-1133">Transmembrane helix</keyword>
<dbReference type="PANTHER" id="PTHR44169:SF3">
    <property type="entry name" value="SHORT-CHAIN DEHYDROGENASE SRDE"/>
    <property type="match status" value="1"/>
</dbReference>
<comment type="caution">
    <text evidence="6">The sequence shown here is derived from an EMBL/GenBank/DDBJ whole genome shotgun (WGS) entry which is preliminary data.</text>
</comment>
<dbReference type="EMBL" id="NJET01000086">
    <property type="protein sequence ID" value="PHH61959.1"/>
    <property type="molecule type" value="Genomic_DNA"/>
</dbReference>
<dbReference type="InterPro" id="IPR020904">
    <property type="entry name" value="Sc_DH/Rdtase_CS"/>
</dbReference>
<dbReference type="GO" id="GO:0000140">
    <property type="term" value="F:acylglycerone-phosphate reductase (NADP+) activity"/>
    <property type="evidence" value="ECO:0007669"/>
    <property type="project" value="TreeGrafter"/>
</dbReference>
<evidence type="ECO:0000256" key="3">
    <source>
        <dbReference type="ARBA" id="ARBA00023002"/>
    </source>
</evidence>
<evidence type="ECO:0000256" key="1">
    <source>
        <dbReference type="ARBA" id="ARBA00006484"/>
    </source>
</evidence>
<evidence type="ECO:0008006" key="8">
    <source>
        <dbReference type="Google" id="ProtNLM"/>
    </source>
</evidence>